<comment type="caution">
    <text evidence="2">The sequence shown here is derived from an EMBL/GenBank/DDBJ whole genome shotgun (WGS) entry which is preliminary data.</text>
</comment>
<name>A0A9D1D6W7_9FIRM</name>
<protein>
    <submittedName>
        <fullName evidence="2">SPFH domain-containing protein</fullName>
    </submittedName>
</protein>
<reference evidence="2" key="1">
    <citation type="submission" date="2020-10" db="EMBL/GenBank/DDBJ databases">
        <authorList>
            <person name="Gilroy R."/>
        </authorList>
    </citation>
    <scope>NUCLEOTIDE SEQUENCE</scope>
    <source>
        <strain evidence="2">CHK180-2868</strain>
    </source>
</reference>
<dbReference type="InterPro" id="IPR033880">
    <property type="entry name" value="SPFH_YdjI"/>
</dbReference>
<feature type="domain" description="SPFH" evidence="1">
    <location>
        <begin position="52"/>
        <end position="274"/>
    </location>
</feature>
<reference evidence="2" key="2">
    <citation type="journal article" date="2021" name="PeerJ">
        <title>Extensive microbial diversity within the chicken gut microbiome revealed by metagenomics and culture.</title>
        <authorList>
            <person name="Gilroy R."/>
            <person name="Ravi A."/>
            <person name="Getino M."/>
            <person name="Pursley I."/>
            <person name="Horton D.L."/>
            <person name="Alikhan N.F."/>
            <person name="Baker D."/>
            <person name="Gharbi K."/>
            <person name="Hall N."/>
            <person name="Watson M."/>
            <person name="Adriaenssens E.M."/>
            <person name="Foster-Nyarko E."/>
            <person name="Jarju S."/>
            <person name="Secka A."/>
            <person name="Antonio M."/>
            <person name="Oren A."/>
            <person name="Chaudhuri R.R."/>
            <person name="La Ragione R."/>
            <person name="Hildebrand F."/>
            <person name="Pallen M.J."/>
        </authorList>
    </citation>
    <scope>NUCLEOTIDE SEQUENCE</scope>
    <source>
        <strain evidence="2">CHK180-2868</strain>
    </source>
</reference>
<dbReference type="PANTHER" id="PTHR37826">
    <property type="entry name" value="FLOTILLIN BAND_7_5 DOMAIN PROTEIN"/>
    <property type="match status" value="1"/>
</dbReference>
<dbReference type="PANTHER" id="PTHR37826:SF2">
    <property type="entry name" value="ZINC-RIBBON DOMAIN-CONTAINING PROTEIN"/>
    <property type="match status" value="1"/>
</dbReference>
<dbReference type="CDD" id="cd03408">
    <property type="entry name" value="SPFH_like_u1"/>
    <property type="match status" value="1"/>
</dbReference>
<accession>A0A9D1D6W7</accession>
<dbReference type="Proteomes" id="UP000824250">
    <property type="component" value="Unassembled WGS sequence"/>
</dbReference>
<dbReference type="Pfam" id="PF13421">
    <property type="entry name" value="Band_7_1"/>
    <property type="match status" value="1"/>
</dbReference>
<dbReference type="AlphaFoldDB" id="A0A9D1D6W7"/>
<evidence type="ECO:0000313" key="3">
    <source>
        <dbReference type="Proteomes" id="UP000824250"/>
    </source>
</evidence>
<dbReference type="EMBL" id="DVGC01000050">
    <property type="protein sequence ID" value="HIR06044.1"/>
    <property type="molecule type" value="Genomic_DNA"/>
</dbReference>
<evidence type="ECO:0000313" key="2">
    <source>
        <dbReference type="EMBL" id="HIR06044.1"/>
    </source>
</evidence>
<sequence>MGILKVGMGAAKSVLEDQWREYFYCPSLSTDVLVRKGENRRSDRSQNLKGSSNLISNGSIIAVNEGQCMLIVDQGKVAELCAEAGEYVYDQSAEPSIFYGSLKKGILDSFRQFGRRFSMGGDTGRDQRVYFINTKEIVGNKYGTANPVPFRIVDSNIGLDMDISIRCHGEYAYRIMDPILFYKNVCGNVETEYRREQIDSQLKSELLTALQPAFGKISSMGIRYSALPSHADDLANALNEVLSDQWDGQYGIEVSSIGINSVKASAEDEAMIKELQRNAVFRNPGMAAAHLVDAQAEAMQEAAKNKNAGPFLAFAGLDMASKAGGASAGDLFAMDGNNGGSGLKQGFAAAQKRDSWTCSCGSVNTGNFCPQCGKPKPAPQTWTCSCGSVNTGNFCPQCGKPKPTPQTWTCSCGAVNTGNFCAQCGKPKMENGQ</sequence>
<proteinExistence type="predicted"/>
<evidence type="ECO:0000259" key="1">
    <source>
        <dbReference type="Pfam" id="PF13421"/>
    </source>
</evidence>
<gene>
    <name evidence="2" type="ORF">IAB28_08790</name>
</gene>
<organism evidence="2 3">
    <name type="scientific">Candidatus Copromonas faecavium</name>
    <name type="common">nom. illeg.</name>
    <dbReference type="NCBI Taxonomy" id="2840740"/>
    <lineage>
        <taxon>Bacteria</taxon>
        <taxon>Bacillati</taxon>
        <taxon>Bacillota</taxon>
        <taxon>Clostridia</taxon>
        <taxon>Lachnospirales</taxon>
        <taxon>Lachnospiraceae</taxon>
        <taxon>Candidatus Copromonas (nom. illeg.)</taxon>
    </lineage>
</organism>